<evidence type="ECO:0000256" key="5">
    <source>
        <dbReference type="SAM" id="Phobius"/>
    </source>
</evidence>
<dbReference type="Pfam" id="PF00083">
    <property type="entry name" value="Sugar_tr"/>
    <property type="match status" value="1"/>
</dbReference>
<dbReference type="Proteomes" id="UP000053732">
    <property type="component" value="Unassembled WGS sequence"/>
</dbReference>
<dbReference type="PANTHER" id="PTHR48022:SF70">
    <property type="entry name" value="MONOSACCHARIDE TRANSPORTER, PUTATIVE (AFU_ORTHOLOGUE AFUA_5G14540)-RELATED"/>
    <property type="match status" value="1"/>
</dbReference>
<dbReference type="PANTHER" id="PTHR48022">
    <property type="entry name" value="PLASTIDIC GLUCOSE TRANSPORTER 4"/>
    <property type="match status" value="1"/>
</dbReference>
<keyword evidence="3 5" id="KW-1133">Transmembrane helix</keyword>
<organism evidence="6 7">
    <name type="scientific">Penicillium camemberti (strain FM 013)</name>
    <dbReference type="NCBI Taxonomy" id="1429867"/>
    <lineage>
        <taxon>Eukaryota</taxon>
        <taxon>Fungi</taxon>
        <taxon>Dikarya</taxon>
        <taxon>Ascomycota</taxon>
        <taxon>Pezizomycotina</taxon>
        <taxon>Eurotiomycetes</taxon>
        <taxon>Eurotiomycetidae</taxon>
        <taxon>Eurotiales</taxon>
        <taxon>Aspergillaceae</taxon>
        <taxon>Penicillium</taxon>
    </lineage>
</organism>
<dbReference type="InterPro" id="IPR050360">
    <property type="entry name" value="MFS_Sugar_Transporters"/>
</dbReference>
<feature type="transmembrane region" description="Helical" evidence="5">
    <location>
        <begin position="21"/>
        <end position="39"/>
    </location>
</feature>
<feature type="transmembrane region" description="Helical" evidence="5">
    <location>
        <begin position="45"/>
        <end position="65"/>
    </location>
</feature>
<dbReference type="AlphaFoldDB" id="A0A0G4NZ55"/>
<evidence type="ECO:0000256" key="1">
    <source>
        <dbReference type="ARBA" id="ARBA00004141"/>
    </source>
</evidence>
<comment type="subcellular location">
    <subcellularLocation>
        <location evidence="1">Membrane</location>
        <topology evidence="1">Multi-pass membrane protein</topology>
    </subcellularLocation>
</comment>
<dbReference type="InterPro" id="IPR036259">
    <property type="entry name" value="MFS_trans_sf"/>
</dbReference>
<keyword evidence="4 5" id="KW-0472">Membrane</keyword>
<dbReference type="Gene3D" id="1.20.1250.20">
    <property type="entry name" value="MFS general substrate transporter like domains"/>
    <property type="match status" value="1"/>
</dbReference>
<dbReference type="GO" id="GO:0016020">
    <property type="term" value="C:membrane"/>
    <property type="evidence" value="ECO:0007669"/>
    <property type="project" value="UniProtKB-SubCell"/>
</dbReference>
<sequence length="118" mass="13267">MWEVSKVLDTNTRAKGKSLSQLFTAVASTVITYASSPVFGALKYYLYAIVIEWDIMDLVVIYFFWPDTKGRTLEEVEEVFSAPDPVKKSSELKTSQTVMNAIQAGKKDVEMTENTNDV</sequence>
<proteinExistence type="predicted"/>
<reference evidence="6 7" key="1">
    <citation type="journal article" date="2014" name="Nat. Commun.">
        <title>Multiple recent horizontal transfers of a large genomic region in cheese making fungi.</title>
        <authorList>
            <person name="Cheeseman K."/>
            <person name="Ropars J."/>
            <person name="Renault P."/>
            <person name="Dupont J."/>
            <person name="Gouzy J."/>
            <person name="Branca A."/>
            <person name="Abraham A.L."/>
            <person name="Ceppi M."/>
            <person name="Conseiller E."/>
            <person name="Debuchy R."/>
            <person name="Malagnac F."/>
            <person name="Goarin A."/>
            <person name="Silar P."/>
            <person name="Lacoste S."/>
            <person name="Sallet E."/>
            <person name="Bensimon A."/>
            <person name="Giraud T."/>
            <person name="Brygoo Y."/>
        </authorList>
    </citation>
    <scope>NUCLEOTIDE SEQUENCE [LARGE SCALE GENOMIC DNA]</scope>
    <source>
        <strain evidence="7">FM 013</strain>
    </source>
</reference>
<gene>
    <name evidence="6" type="ORF">PCAMFM013_S003g000128</name>
</gene>
<dbReference type="EMBL" id="HG793136">
    <property type="protein sequence ID" value="CRL19337.1"/>
    <property type="molecule type" value="Genomic_DNA"/>
</dbReference>
<protein>
    <submittedName>
        <fullName evidence="6">Str. FM013</fullName>
    </submittedName>
</protein>
<evidence type="ECO:0000256" key="3">
    <source>
        <dbReference type="ARBA" id="ARBA00022989"/>
    </source>
</evidence>
<keyword evidence="2 5" id="KW-0812">Transmembrane</keyword>
<evidence type="ECO:0000256" key="2">
    <source>
        <dbReference type="ARBA" id="ARBA00022692"/>
    </source>
</evidence>
<evidence type="ECO:0000313" key="7">
    <source>
        <dbReference type="Proteomes" id="UP000053732"/>
    </source>
</evidence>
<name>A0A0G4NZ55_PENC3</name>
<evidence type="ECO:0000313" key="6">
    <source>
        <dbReference type="EMBL" id="CRL19337.1"/>
    </source>
</evidence>
<accession>A0A0G4NZ55</accession>
<dbReference type="GO" id="GO:0005351">
    <property type="term" value="F:carbohydrate:proton symporter activity"/>
    <property type="evidence" value="ECO:0007669"/>
    <property type="project" value="TreeGrafter"/>
</dbReference>
<evidence type="ECO:0000256" key="4">
    <source>
        <dbReference type="ARBA" id="ARBA00023136"/>
    </source>
</evidence>
<dbReference type="InterPro" id="IPR005828">
    <property type="entry name" value="MFS_sugar_transport-like"/>
</dbReference>
<keyword evidence="7" id="KW-1185">Reference proteome</keyword>